<protein>
    <submittedName>
        <fullName evidence="1">Uncharacterized protein</fullName>
    </submittedName>
</protein>
<accession>A0ABS2SYX4</accession>
<name>A0ABS2SYX4_9BACI</name>
<comment type="caution">
    <text evidence="1">The sequence shown here is derived from an EMBL/GenBank/DDBJ whole genome shotgun (WGS) entry which is preliminary data.</text>
</comment>
<sequence>MKVNVNAYLLMQEIDRWLRKELRLPSYLPARDVIDISTKKLQGHLSSIELDRLWHLNYLRQDLMNYETISPSQLTYIHEVRKTLLALEDETSHDRNKQNKEKIYV</sequence>
<keyword evidence="2" id="KW-1185">Reference proteome</keyword>
<dbReference type="Proteomes" id="UP001179280">
    <property type="component" value="Unassembled WGS sequence"/>
</dbReference>
<gene>
    <name evidence="1" type="ORF">JOC54_004021</name>
</gene>
<dbReference type="RefSeq" id="WP_204468503.1">
    <property type="nucleotide sequence ID" value="NZ_JAFBCV010000016.1"/>
</dbReference>
<evidence type="ECO:0000313" key="1">
    <source>
        <dbReference type="EMBL" id="MBM7840728.1"/>
    </source>
</evidence>
<proteinExistence type="predicted"/>
<reference evidence="1" key="1">
    <citation type="submission" date="2021-01" db="EMBL/GenBank/DDBJ databases">
        <title>Genomic Encyclopedia of Type Strains, Phase IV (KMG-IV): sequencing the most valuable type-strain genomes for metagenomic binning, comparative biology and taxonomic classification.</title>
        <authorList>
            <person name="Goeker M."/>
        </authorList>
    </citation>
    <scope>NUCLEOTIDE SEQUENCE</scope>
    <source>
        <strain evidence="1">DSM 21943</strain>
    </source>
</reference>
<dbReference type="EMBL" id="JAFBCV010000016">
    <property type="protein sequence ID" value="MBM7840728.1"/>
    <property type="molecule type" value="Genomic_DNA"/>
</dbReference>
<evidence type="ECO:0000313" key="2">
    <source>
        <dbReference type="Proteomes" id="UP001179280"/>
    </source>
</evidence>
<organism evidence="1 2">
    <name type="scientific">Shouchella xiaoxiensis</name>
    <dbReference type="NCBI Taxonomy" id="766895"/>
    <lineage>
        <taxon>Bacteria</taxon>
        <taxon>Bacillati</taxon>
        <taxon>Bacillota</taxon>
        <taxon>Bacilli</taxon>
        <taxon>Bacillales</taxon>
        <taxon>Bacillaceae</taxon>
        <taxon>Shouchella</taxon>
    </lineage>
</organism>